<dbReference type="InterPro" id="IPR025686">
    <property type="entry name" value="Glucos_trans_II"/>
</dbReference>
<evidence type="ECO:0000256" key="1">
    <source>
        <dbReference type="SAM" id="Phobius"/>
    </source>
</evidence>
<keyword evidence="1" id="KW-0812">Transmembrane</keyword>
<organism evidence="2 5">
    <name type="scientific">Rouxiella silvae</name>
    <dbReference type="NCBI Taxonomy" id="1646373"/>
    <lineage>
        <taxon>Bacteria</taxon>
        <taxon>Pseudomonadati</taxon>
        <taxon>Pseudomonadota</taxon>
        <taxon>Gammaproteobacteria</taxon>
        <taxon>Enterobacterales</taxon>
        <taxon>Yersiniaceae</taxon>
        <taxon>Rouxiella</taxon>
    </lineage>
</organism>
<reference evidence="2" key="3">
    <citation type="submission" date="2020-11" db="EMBL/GenBank/DDBJ databases">
        <authorList>
            <person name="Lee S.D."/>
        </authorList>
    </citation>
    <scope>NUCLEOTIDE SEQUENCE</scope>
    <source>
        <strain evidence="2">SAP-2</strain>
    </source>
</reference>
<evidence type="ECO:0000313" key="5">
    <source>
        <dbReference type="Proteomes" id="UP000705283"/>
    </source>
</evidence>
<feature type="transmembrane region" description="Helical" evidence="1">
    <location>
        <begin position="7"/>
        <end position="25"/>
    </location>
</feature>
<comment type="caution">
    <text evidence="2">The sequence shown here is derived from an EMBL/GenBank/DDBJ whole genome shotgun (WGS) entry which is preliminary data.</text>
</comment>
<proteinExistence type="predicted"/>
<keyword evidence="1" id="KW-0472">Membrane</keyword>
<feature type="transmembrane region" description="Helical" evidence="1">
    <location>
        <begin position="65"/>
        <end position="86"/>
    </location>
</feature>
<dbReference type="Proteomes" id="UP000192722">
    <property type="component" value="Unassembled WGS sequence"/>
</dbReference>
<reference evidence="3" key="1">
    <citation type="submission" date="2016-12" db="EMBL/GenBank/DDBJ databases">
        <authorList>
            <person name="Le Fleche-Mateos A."/>
        </authorList>
    </citation>
    <scope>NUCLEOTIDE SEQUENCE</scope>
    <source>
        <strain evidence="3">213</strain>
    </source>
</reference>
<feature type="transmembrane region" description="Helical" evidence="1">
    <location>
        <begin position="228"/>
        <end position="250"/>
    </location>
</feature>
<dbReference type="EMBL" id="JADMKS010000001">
    <property type="protein sequence ID" value="MBF6635296.1"/>
    <property type="molecule type" value="Genomic_DNA"/>
</dbReference>
<reference evidence="2" key="4">
    <citation type="submission" date="2022-09" db="EMBL/GenBank/DDBJ databases">
        <title>Rouxiella aceris sp. nov., isolated from tree sap and emended description of the genus Rhouxiella.</title>
        <authorList>
            <person name="Kim I.S."/>
        </authorList>
    </citation>
    <scope>NUCLEOTIDE SEQUENCE</scope>
    <source>
        <strain evidence="2">SAP-2</strain>
    </source>
</reference>
<feature type="transmembrane region" description="Helical" evidence="1">
    <location>
        <begin position="339"/>
        <end position="358"/>
    </location>
</feature>
<dbReference type="Pfam" id="PF14264">
    <property type="entry name" value="Glucos_trans_II"/>
    <property type="match status" value="1"/>
</dbReference>
<dbReference type="EMBL" id="MRWD01000090">
    <property type="protein sequence ID" value="ORJ18777.1"/>
    <property type="molecule type" value="Genomic_DNA"/>
</dbReference>
<keyword evidence="4" id="KW-1185">Reference proteome</keyword>
<accession>A0AA41BUS1</accession>
<name>A0AA41BUS1_9GAMM</name>
<keyword evidence="1" id="KW-1133">Transmembrane helix</keyword>
<dbReference type="AlphaFoldDB" id="A0AA41BUS1"/>
<protein>
    <submittedName>
        <fullName evidence="2">Glucosyltransferase domain-containing protein</fullName>
    </submittedName>
</protein>
<reference evidence="3 4" key="2">
    <citation type="journal article" date="2017" name="Int. J. Syst. Evol. Microbiol.">
        <title>Rouxiella badensis sp. nov. and Rouxiella silvae sp. nov. isolated from peat bog soil in Germany and emendation of the genus description.</title>
        <authorList>
            <person name="Le Fleche-Mateos A."/>
            <person name="Kugler J.H."/>
            <person name="Hansen S.H."/>
            <person name="Syldatk C."/>
            <person name="Hausmann R."/>
            <person name="Lomprez F."/>
            <person name="Vandenbogaert M."/>
            <person name="Manuguerra J.C."/>
            <person name="Grimont P.A."/>
        </authorList>
    </citation>
    <scope>NUCLEOTIDE SEQUENCE [LARGE SCALE GENOMIC DNA]</scope>
    <source>
        <strain evidence="3 4">213</strain>
    </source>
</reference>
<sequence>MIRLKDNSAYVFLTSLVAYFFVYGFEISHFTLSVDEEYMNNSLHTLSLGRWGHTLLHMYVLPEPWLPFFSITTGIIFLALSNIFICKYLKLDLVHSVIFSILLVGMPQAAFQLEFGNQADTYGISVFLTTASILFFAEKSLKNSVFFVFINAFAISIYQSSIVTPITIFLLKEMFDYFRNEPEYRTSLGNSIKSLIRLLALLIASYIVYKIILILVMKAFGVSQSPYLADFIGWNLGLAHGIKFGFGSVIKYTSFIFAPYGMKHFSFVLPALLAILIIAFKRKRLEIFLCGFLALISVFAINIGIGSNLPPRTLIEAPMVFAGLITFVIFATQKRDAGIIFSVVILFFACLFSSKLFYSDYAAREADSYVAQEIVSRIHEKVDGFDETKTPVFFTGTFAPQNVWKIENSDAFGFSFFEGKRYRILNYLKVINLANFTQPPDDKVSELVAYSKSMSTWPSSGSVALTDGIVIVKLGSDNTENEDFKIDLRNR</sequence>
<feature type="transmembrane region" description="Helical" evidence="1">
    <location>
        <begin position="93"/>
        <end position="113"/>
    </location>
</feature>
<evidence type="ECO:0000313" key="2">
    <source>
        <dbReference type="EMBL" id="MBF6635296.1"/>
    </source>
</evidence>
<dbReference type="RefSeq" id="WP_072156450.1">
    <property type="nucleotide sequence ID" value="NZ_CBCSCF010000002.1"/>
</dbReference>
<feature type="transmembrane region" description="Helical" evidence="1">
    <location>
        <begin position="144"/>
        <end position="171"/>
    </location>
</feature>
<feature type="transmembrane region" description="Helical" evidence="1">
    <location>
        <begin position="313"/>
        <end position="332"/>
    </location>
</feature>
<feature type="transmembrane region" description="Helical" evidence="1">
    <location>
        <begin position="119"/>
        <end position="137"/>
    </location>
</feature>
<feature type="transmembrane region" description="Helical" evidence="1">
    <location>
        <begin position="262"/>
        <end position="280"/>
    </location>
</feature>
<feature type="transmembrane region" description="Helical" evidence="1">
    <location>
        <begin position="287"/>
        <end position="307"/>
    </location>
</feature>
<evidence type="ECO:0000313" key="4">
    <source>
        <dbReference type="Proteomes" id="UP000192722"/>
    </source>
</evidence>
<dbReference type="Proteomes" id="UP000705283">
    <property type="component" value="Unassembled WGS sequence"/>
</dbReference>
<gene>
    <name evidence="3" type="ORF">BS639_23535</name>
    <name evidence="2" type="ORF">ITX54_01245</name>
</gene>
<feature type="transmembrane region" description="Helical" evidence="1">
    <location>
        <begin position="195"/>
        <end position="216"/>
    </location>
</feature>
<evidence type="ECO:0000313" key="3">
    <source>
        <dbReference type="EMBL" id="ORJ18777.1"/>
    </source>
</evidence>